<dbReference type="AlphaFoldDB" id="G0MCX9"/>
<dbReference type="InParanoid" id="G0MCX9"/>
<reference evidence="3" key="1">
    <citation type="submission" date="2011-07" db="EMBL/GenBank/DDBJ databases">
        <authorList>
            <consortium name="Caenorhabditis brenneri Sequencing and Analysis Consortium"/>
            <person name="Wilson R.K."/>
        </authorList>
    </citation>
    <scope>NUCLEOTIDE SEQUENCE [LARGE SCALE GENOMIC DNA]</scope>
    <source>
        <strain evidence="3">PB2801</strain>
    </source>
</reference>
<feature type="region of interest" description="Disordered" evidence="1">
    <location>
        <begin position="22"/>
        <end position="94"/>
    </location>
</feature>
<feature type="compositionally biased region" description="Low complexity" evidence="1">
    <location>
        <begin position="83"/>
        <end position="94"/>
    </location>
</feature>
<feature type="compositionally biased region" description="Polar residues" evidence="1">
    <location>
        <begin position="45"/>
        <end position="59"/>
    </location>
</feature>
<protein>
    <submittedName>
        <fullName evidence="2">Uncharacterized protein</fullName>
    </submittedName>
</protein>
<sequence length="218" mass="23643">METEFLDSKIIELKKEFNKYANVKRPHDETPRRGKRANPAVPSPSFGTPATKMTPTTPSAGPPINFQKMTPSNMATPPSMGATSPTPVSGGPPSSFQGNQFMTPPILAMTPSTMITPPSIGATPPTPSGGSQDFQNSMWTMTPSAYDYTWNDQYERWDMCQKAGRDPVPQGIMNQGVGDSQNFQQFGNLSNVPQNNFDFSQYDGAGTSTQSGPADFDF</sequence>
<keyword evidence="3" id="KW-1185">Reference proteome</keyword>
<dbReference type="EMBL" id="GL379790">
    <property type="protein sequence ID" value="EGT49829.1"/>
    <property type="molecule type" value="Genomic_DNA"/>
</dbReference>
<proteinExistence type="predicted"/>
<feature type="region of interest" description="Disordered" evidence="1">
    <location>
        <begin position="194"/>
        <end position="218"/>
    </location>
</feature>
<evidence type="ECO:0000313" key="3">
    <source>
        <dbReference type="Proteomes" id="UP000008068"/>
    </source>
</evidence>
<evidence type="ECO:0000256" key="1">
    <source>
        <dbReference type="SAM" id="MobiDB-lite"/>
    </source>
</evidence>
<gene>
    <name evidence="2" type="ORF">CAEBREN_17941</name>
</gene>
<dbReference type="HOGENOM" id="CLU_1200746_0_0_1"/>
<feature type="compositionally biased region" description="Polar residues" evidence="1">
    <location>
        <begin position="67"/>
        <end position="76"/>
    </location>
</feature>
<name>G0MCX9_CAEBE</name>
<accession>G0MCX9</accession>
<dbReference type="Proteomes" id="UP000008068">
    <property type="component" value="Unassembled WGS sequence"/>
</dbReference>
<organism evidence="3">
    <name type="scientific">Caenorhabditis brenneri</name>
    <name type="common">Nematode worm</name>
    <dbReference type="NCBI Taxonomy" id="135651"/>
    <lineage>
        <taxon>Eukaryota</taxon>
        <taxon>Metazoa</taxon>
        <taxon>Ecdysozoa</taxon>
        <taxon>Nematoda</taxon>
        <taxon>Chromadorea</taxon>
        <taxon>Rhabditida</taxon>
        <taxon>Rhabditina</taxon>
        <taxon>Rhabditomorpha</taxon>
        <taxon>Rhabditoidea</taxon>
        <taxon>Rhabditidae</taxon>
        <taxon>Peloderinae</taxon>
        <taxon>Caenorhabditis</taxon>
    </lineage>
</organism>
<evidence type="ECO:0000313" key="2">
    <source>
        <dbReference type="EMBL" id="EGT49829.1"/>
    </source>
</evidence>